<dbReference type="InterPro" id="IPR033659">
    <property type="entry name" value="Ferrochelatase_N"/>
</dbReference>
<dbReference type="CDD" id="cd00419">
    <property type="entry name" value="Ferrochelatase_C"/>
    <property type="match status" value="1"/>
</dbReference>
<evidence type="ECO:0000256" key="10">
    <source>
        <dbReference type="ARBA" id="ARBA00023244"/>
    </source>
</evidence>
<dbReference type="HAMAP" id="MF_00323">
    <property type="entry name" value="Ferrochelatase"/>
    <property type="match status" value="1"/>
</dbReference>
<dbReference type="EMBL" id="NOWF01000001">
    <property type="protein sequence ID" value="OYD09654.1"/>
    <property type="molecule type" value="Genomic_DNA"/>
</dbReference>
<evidence type="ECO:0000256" key="7">
    <source>
        <dbReference type="ARBA" id="ARBA00023004"/>
    </source>
</evidence>
<evidence type="ECO:0000313" key="15">
    <source>
        <dbReference type="Proteomes" id="UP000215459"/>
    </source>
</evidence>
<evidence type="ECO:0000256" key="13">
    <source>
        <dbReference type="RuleBase" id="RU000607"/>
    </source>
</evidence>
<dbReference type="AlphaFoldDB" id="A0A235BBH0"/>
<dbReference type="Pfam" id="PF00762">
    <property type="entry name" value="Ferrochelatase"/>
    <property type="match status" value="1"/>
</dbReference>
<feature type="binding site" evidence="12">
    <location>
        <position position="264"/>
    </location>
    <ligand>
        <name>Fe(2+)</name>
        <dbReference type="ChEBI" id="CHEBI:29033"/>
    </ligand>
</feature>
<dbReference type="InterPro" id="IPR033644">
    <property type="entry name" value="Ferrochelatase_C"/>
</dbReference>
<dbReference type="OrthoDB" id="9776380at2"/>
<evidence type="ECO:0000256" key="9">
    <source>
        <dbReference type="ARBA" id="ARBA00023239"/>
    </source>
</evidence>
<dbReference type="RefSeq" id="WP_094262754.1">
    <property type="nucleotide sequence ID" value="NZ_NOWF01000001.1"/>
</dbReference>
<feature type="binding site" evidence="12">
    <location>
        <position position="54"/>
    </location>
    <ligand>
        <name>Fe-coproporphyrin III</name>
        <dbReference type="ChEBI" id="CHEBI:68438"/>
    </ligand>
</feature>
<evidence type="ECO:0000313" key="14">
    <source>
        <dbReference type="EMBL" id="OYD09654.1"/>
    </source>
</evidence>
<keyword evidence="10 12" id="KW-0627">Porphyrin biosynthesis</keyword>
<dbReference type="NCBIfam" id="NF009095">
    <property type="entry name" value="PRK12435.1"/>
    <property type="match status" value="1"/>
</dbReference>
<keyword evidence="6 12" id="KW-0479">Metal-binding</keyword>
<evidence type="ECO:0000256" key="12">
    <source>
        <dbReference type="HAMAP-Rule" id="MF_00323"/>
    </source>
</evidence>
<dbReference type="CDD" id="cd03411">
    <property type="entry name" value="Ferrochelatase_N"/>
    <property type="match status" value="1"/>
</dbReference>
<keyword evidence="7 12" id="KW-0408">Iron</keyword>
<comment type="subcellular location">
    <subcellularLocation>
        <location evidence="12 13">Cytoplasm</location>
    </subcellularLocation>
</comment>
<comment type="catalytic activity">
    <reaction evidence="11">
        <text>Fe-coproporphyrin III + 2 H(+) = coproporphyrin III + Fe(2+)</text>
        <dbReference type="Rhea" id="RHEA:49572"/>
        <dbReference type="ChEBI" id="CHEBI:15378"/>
        <dbReference type="ChEBI" id="CHEBI:29033"/>
        <dbReference type="ChEBI" id="CHEBI:68438"/>
        <dbReference type="ChEBI" id="CHEBI:131725"/>
        <dbReference type="EC" id="4.99.1.9"/>
    </reaction>
    <physiologicalReaction direction="right-to-left" evidence="11">
        <dbReference type="Rhea" id="RHEA:49574"/>
    </physiologicalReaction>
</comment>
<dbReference type="PROSITE" id="PS00534">
    <property type="entry name" value="FERROCHELATASE"/>
    <property type="match status" value="1"/>
</dbReference>
<dbReference type="InterPro" id="IPR001015">
    <property type="entry name" value="Ferrochelatase"/>
</dbReference>
<feature type="binding site" evidence="12">
    <location>
        <position position="183"/>
    </location>
    <ligand>
        <name>Fe(2+)</name>
        <dbReference type="ChEBI" id="CHEBI:29033"/>
    </ligand>
</feature>
<dbReference type="EC" id="4.99.1.9" evidence="3 12"/>
<dbReference type="GO" id="GO:0005737">
    <property type="term" value="C:cytoplasm"/>
    <property type="evidence" value="ECO:0007669"/>
    <property type="project" value="UniProtKB-SubCell"/>
</dbReference>
<dbReference type="GO" id="GO:0046872">
    <property type="term" value="F:metal ion binding"/>
    <property type="evidence" value="ECO:0007669"/>
    <property type="project" value="UniProtKB-UniRule"/>
</dbReference>
<dbReference type="GO" id="GO:0004325">
    <property type="term" value="F:ferrochelatase activity"/>
    <property type="evidence" value="ECO:0007669"/>
    <property type="project" value="UniProtKB-UniRule"/>
</dbReference>
<name>A0A235BBH0_9BACL</name>
<gene>
    <name evidence="14" type="primary">hemH</name>
    <name evidence="12" type="synonym">cpfC</name>
    <name evidence="14" type="ORF">CHM34_01200</name>
</gene>
<evidence type="ECO:0000256" key="2">
    <source>
        <dbReference type="ARBA" id="ARBA00007718"/>
    </source>
</evidence>
<dbReference type="Proteomes" id="UP000215459">
    <property type="component" value="Unassembled WGS sequence"/>
</dbReference>
<keyword evidence="8 12" id="KW-0350">Heme biosynthesis</keyword>
<feature type="binding site" evidence="12">
    <location>
        <position position="125"/>
    </location>
    <ligand>
        <name>Fe-coproporphyrin III</name>
        <dbReference type="ChEBI" id="CHEBI:68438"/>
    </ligand>
</feature>
<evidence type="ECO:0000256" key="6">
    <source>
        <dbReference type="ARBA" id="ARBA00022723"/>
    </source>
</evidence>
<dbReference type="UniPathway" id="UPA00252"/>
<keyword evidence="9 12" id="KW-0456">Lyase</keyword>
<dbReference type="PANTHER" id="PTHR11108">
    <property type="entry name" value="FERROCHELATASE"/>
    <property type="match status" value="1"/>
</dbReference>
<dbReference type="PANTHER" id="PTHR11108:SF1">
    <property type="entry name" value="FERROCHELATASE, MITOCHONDRIAL"/>
    <property type="match status" value="1"/>
</dbReference>
<evidence type="ECO:0000256" key="3">
    <source>
        <dbReference type="ARBA" id="ARBA00013215"/>
    </source>
</evidence>
<evidence type="ECO:0000256" key="11">
    <source>
        <dbReference type="ARBA" id="ARBA00024536"/>
    </source>
</evidence>
<organism evidence="14 15">
    <name type="scientific">Paludifilum halophilum</name>
    <dbReference type="NCBI Taxonomy" id="1642702"/>
    <lineage>
        <taxon>Bacteria</taxon>
        <taxon>Bacillati</taxon>
        <taxon>Bacillota</taxon>
        <taxon>Bacilli</taxon>
        <taxon>Bacillales</taxon>
        <taxon>Thermoactinomycetaceae</taxon>
        <taxon>Paludifilum</taxon>
    </lineage>
</organism>
<comment type="caution">
    <text evidence="14">The sequence shown here is derived from an EMBL/GenBank/DDBJ whole genome shotgun (WGS) entry which is preliminary data.</text>
</comment>
<dbReference type="InterPro" id="IPR019772">
    <property type="entry name" value="Ferrochelatase_AS"/>
</dbReference>
<feature type="binding site" evidence="12">
    <location>
        <begin position="46"/>
        <end position="47"/>
    </location>
    <ligand>
        <name>Fe-coproporphyrin III</name>
        <dbReference type="ChEBI" id="CHEBI:68438"/>
    </ligand>
</feature>
<accession>A0A235BBH0</accession>
<evidence type="ECO:0000256" key="8">
    <source>
        <dbReference type="ARBA" id="ARBA00023133"/>
    </source>
</evidence>
<evidence type="ECO:0000256" key="1">
    <source>
        <dbReference type="ARBA" id="ARBA00004744"/>
    </source>
</evidence>
<comment type="function">
    <text evidence="12 13">Involved in coproporphyrin-dependent heme b biosynthesis. Catalyzes the insertion of ferrous iron into coproporphyrin III to form Fe-coproporphyrin III.</text>
</comment>
<feature type="binding site" evidence="12">
    <location>
        <position position="30"/>
    </location>
    <ligand>
        <name>Fe-coproporphyrin III</name>
        <dbReference type="ChEBI" id="CHEBI:68438"/>
    </ligand>
</feature>
<sequence>MPKKKAGLLVMAYGTPRKPEDIEPYYTHIRHGRRPPEDLLQDLKDRYQAIGGISPLARITEEQADALEKTLNDRYEDVEFQAYLGLKHIDPFIEDAVRAMNEDGIEEAVSIVLAPHYSTFSVKSYNGRAQETAEAIGGPRIHSVESWYTEPRFIDYWADQLQQTYQSIPKEEQSRSVVIFSAHSLPEKILQAGDPYPKQLEQTAKLVAEAAGIQHYAIGWQSAGNTPEPWLGPDVQDLTRDLHREKGYTSFVYCPLGFVAEHLEVLYDNDYECKLVCDEIGARYDRPEMPNAQTKFIDALADVVAKKWTEAGRMRA</sequence>
<proteinExistence type="inferred from homology"/>
<comment type="similarity">
    <text evidence="2 12 13">Belongs to the ferrochelatase family.</text>
</comment>
<evidence type="ECO:0000256" key="5">
    <source>
        <dbReference type="ARBA" id="ARBA00022490"/>
    </source>
</evidence>
<dbReference type="GO" id="GO:0006783">
    <property type="term" value="P:heme biosynthetic process"/>
    <property type="evidence" value="ECO:0007669"/>
    <property type="project" value="UniProtKB-UniRule"/>
</dbReference>
<keyword evidence="5 12" id="KW-0963">Cytoplasm</keyword>
<feature type="binding site" description="axial binding residue" evidence="12">
    <location>
        <position position="13"/>
    </location>
    <ligand>
        <name>Fe-coproporphyrin III</name>
        <dbReference type="ChEBI" id="CHEBI:68438"/>
    </ligand>
    <ligandPart>
        <name>Fe</name>
        <dbReference type="ChEBI" id="CHEBI:18248"/>
    </ligandPart>
</feature>
<dbReference type="Gene3D" id="3.40.50.1400">
    <property type="match status" value="2"/>
</dbReference>
<reference evidence="14 15" key="1">
    <citation type="submission" date="2017-07" db="EMBL/GenBank/DDBJ databases">
        <title>The genome sequence of Paludifilum halophilum highlights mechanisms for microbial adaptation to high salt environemnts.</title>
        <authorList>
            <person name="Belbahri L."/>
        </authorList>
    </citation>
    <scope>NUCLEOTIDE SEQUENCE [LARGE SCALE GENOMIC DNA]</scope>
    <source>
        <strain evidence="14 15">DSM 102817</strain>
    </source>
</reference>
<dbReference type="SUPFAM" id="SSF53800">
    <property type="entry name" value="Chelatase"/>
    <property type="match status" value="1"/>
</dbReference>
<dbReference type="FunFam" id="3.40.50.1400:FF:000009">
    <property type="entry name" value="Ferrochelatase"/>
    <property type="match status" value="1"/>
</dbReference>
<protein>
    <recommendedName>
        <fullName evidence="4 12">Coproporphyrin III ferrochelatase</fullName>
        <ecNumber evidence="3 12">4.99.1.9</ecNumber>
    </recommendedName>
</protein>
<keyword evidence="15" id="KW-1185">Reference proteome</keyword>
<evidence type="ECO:0000256" key="4">
    <source>
        <dbReference type="ARBA" id="ARBA00019484"/>
    </source>
</evidence>
<comment type="pathway">
    <text evidence="1 12 13">Porphyrin-containing compound metabolism; protoheme biosynthesis.</text>
</comment>
<dbReference type="NCBIfam" id="TIGR00109">
    <property type="entry name" value="hemH"/>
    <property type="match status" value="1"/>
</dbReference>